<evidence type="ECO:0000256" key="1">
    <source>
        <dbReference type="SAM" id="MobiDB-lite"/>
    </source>
</evidence>
<feature type="transmembrane region" description="Helical" evidence="2">
    <location>
        <begin position="190"/>
        <end position="209"/>
    </location>
</feature>
<feature type="transmembrane region" description="Helical" evidence="2">
    <location>
        <begin position="155"/>
        <end position="178"/>
    </location>
</feature>
<evidence type="ECO:0000313" key="4">
    <source>
        <dbReference type="Proteomes" id="UP001596957"/>
    </source>
</evidence>
<evidence type="ECO:0008006" key="5">
    <source>
        <dbReference type="Google" id="ProtNLM"/>
    </source>
</evidence>
<evidence type="ECO:0000313" key="3">
    <source>
        <dbReference type="EMBL" id="MFD0287722.1"/>
    </source>
</evidence>
<comment type="caution">
    <text evidence="3">The sequence shown here is derived from an EMBL/GenBank/DDBJ whole genome shotgun (WGS) entry which is preliminary data.</text>
</comment>
<keyword evidence="4" id="KW-1185">Reference proteome</keyword>
<keyword evidence="2" id="KW-0472">Membrane</keyword>
<gene>
    <name evidence="3" type="ORF">ACFQZP_40085</name>
</gene>
<dbReference type="RefSeq" id="WP_381256002.1">
    <property type="nucleotide sequence ID" value="NZ_JBHTBI010000014.1"/>
</dbReference>
<evidence type="ECO:0000256" key="2">
    <source>
        <dbReference type="SAM" id="Phobius"/>
    </source>
</evidence>
<feature type="transmembrane region" description="Helical" evidence="2">
    <location>
        <begin position="221"/>
        <end position="241"/>
    </location>
</feature>
<feature type="region of interest" description="Disordered" evidence="1">
    <location>
        <begin position="354"/>
        <end position="374"/>
    </location>
</feature>
<organism evidence="3 4">
    <name type="scientific">Streptomyces lutosisoli</name>
    <dbReference type="NCBI Taxonomy" id="2665721"/>
    <lineage>
        <taxon>Bacteria</taxon>
        <taxon>Bacillati</taxon>
        <taxon>Actinomycetota</taxon>
        <taxon>Actinomycetes</taxon>
        <taxon>Kitasatosporales</taxon>
        <taxon>Streptomycetaceae</taxon>
        <taxon>Streptomyces</taxon>
    </lineage>
</organism>
<feature type="compositionally biased region" description="Polar residues" evidence="1">
    <location>
        <begin position="405"/>
        <end position="422"/>
    </location>
</feature>
<feature type="region of interest" description="Disordered" evidence="1">
    <location>
        <begin position="1"/>
        <end position="96"/>
    </location>
</feature>
<feature type="transmembrane region" description="Helical" evidence="2">
    <location>
        <begin position="122"/>
        <end position="143"/>
    </location>
</feature>
<protein>
    <recommendedName>
        <fullName evidence="5">DUF2637 domain-containing protein</fullName>
    </recommendedName>
</protein>
<feature type="region of interest" description="Disordered" evidence="1">
    <location>
        <begin position="405"/>
        <end position="460"/>
    </location>
</feature>
<reference evidence="4" key="1">
    <citation type="journal article" date="2019" name="Int. J. Syst. Evol. Microbiol.">
        <title>The Global Catalogue of Microorganisms (GCM) 10K type strain sequencing project: providing services to taxonomists for standard genome sequencing and annotation.</title>
        <authorList>
            <consortium name="The Broad Institute Genomics Platform"/>
            <consortium name="The Broad Institute Genome Sequencing Center for Infectious Disease"/>
            <person name="Wu L."/>
            <person name="Ma J."/>
        </authorList>
    </citation>
    <scope>NUCLEOTIDE SEQUENCE [LARGE SCALE GENOMIC DNA]</scope>
    <source>
        <strain evidence="4">CGMCC 4.7198</strain>
    </source>
</reference>
<sequence length="540" mass="60627">MSLTDFRTARRQDQESQREQNREDQRLAAELARQEREDQRREEAERREQDRRDEAERREQARLDEERKAREKKEREEAARVAKAAADKEKRRERARRRKERRERFVAWVNAVPKWVAEQLDLAAALAVMACSIAPALISQASSLKDTGLIVKMGLLGWLLVTLLPVMLECSAWAATAGEAKAMKQKRSPWPYRIAVYAFASLAATINYWHGADIGGEAWGVALGSVLAASSIIPIVVWQLVQIGRHREYRDEMKAARRARRDAKMTRRLRKRKLPKVWEAAVQLRAIAGHERLSEEDAWLVAYGVFEGAVTEVLSDEVLRLLSAEMLGNLVEAEGRRTVVLEELASVRLDRRKLSDMASTQESDTDPEGFVGGSADGVATLPTRVFVGSSSGLVTLSDNHQLRTVSPQINTSVPPSARTSESAPARTGDTARPRTRRARAKDTVRNLSTGARRAAAESAKSYSADENADVEEWIRGQFAAGRKVDRRTVEDETVRRRQERLSKKKAAELGTPSKTWSYARIAAAKKPAGRPHLVDNRRSA</sequence>
<dbReference type="EMBL" id="JBHTEC010000004">
    <property type="protein sequence ID" value="MFD0287722.1"/>
    <property type="molecule type" value="Genomic_DNA"/>
</dbReference>
<feature type="compositionally biased region" description="Basic and acidic residues" evidence="1">
    <location>
        <begin position="494"/>
        <end position="507"/>
    </location>
</feature>
<keyword evidence="2" id="KW-1133">Transmembrane helix</keyword>
<accession>A0ABW2VYZ5</accession>
<dbReference type="Proteomes" id="UP001596957">
    <property type="component" value="Unassembled WGS sequence"/>
</dbReference>
<feature type="compositionally biased region" description="Basic and acidic residues" evidence="1">
    <location>
        <begin position="7"/>
        <end position="92"/>
    </location>
</feature>
<feature type="region of interest" description="Disordered" evidence="1">
    <location>
        <begin position="494"/>
        <end position="513"/>
    </location>
</feature>
<proteinExistence type="predicted"/>
<keyword evidence="2" id="KW-0812">Transmembrane</keyword>
<name>A0ABW2VYZ5_9ACTN</name>